<dbReference type="Gene3D" id="1.10.10.10">
    <property type="entry name" value="Winged helix-like DNA-binding domain superfamily/Winged helix DNA-binding domain"/>
    <property type="match status" value="1"/>
</dbReference>
<dbReference type="Gene3D" id="3.40.50.10490">
    <property type="entry name" value="Glucose-6-phosphate isomerase like protein, domain 1"/>
    <property type="match status" value="1"/>
</dbReference>
<evidence type="ECO:0000256" key="1">
    <source>
        <dbReference type="ARBA" id="ARBA00023015"/>
    </source>
</evidence>
<evidence type="ECO:0000259" key="5">
    <source>
        <dbReference type="PROSITE" id="PS51071"/>
    </source>
</evidence>
<dbReference type="GO" id="GO:0003677">
    <property type="term" value="F:DNA binding"/>
    <property type="evidence" value="ECO:0007669"/>
    <property type="project" value="UniProtKB-KW"/>
</dbReference>
<dbReference type="Proteomes" id="UP000199502">
    <property type="component" value="Unassembled WGS sequence"/>
</dbReference>
<keyword evidence="8" id="KW-1185">Reference proteome</keyword>
<keyword evidence="4" id="KW-0472">Membrane</keyword>
<sequence length="304" mass="31704">MKNDPSTRFSSWSAGAARHFAESALGRQVAARLSAGSRSQQGLSDFVLRDPVFVATHGIEDVSRASGISASTISRYVRELGVENYAAFRAEVAERVHALIAPIAKLEDRLAEGGAAAPAATSLASAQAQMEALSDPATLEALREAVAMLRGARQVWVMGFGLSAHLAAILALGLQPYRDGIVNVVQFGGTEVAAGRLMSAAEGDVVVAISFPRYSQDVTDLARIARGMGSRILALTDSPAAPLARQADHLLLAPAQHPVLSSSCLPGLALIEALLSEFLLSDPAHVERAGRLAAVMSAYLAGDG</sequence>
<proteinExistence type="predicted"/>
<dbReference type="GO" id="GO:0003700">
    <property type="term" value="F:DNA-binding transcription factor activity"/>
    <property type="evidence" value="ECO:0007669"/>
    <property type="project" value="InterPro"/>
</dbReference>
<name>A0A1G5D040_9RHOB</name>
<dbReference type="Pfam" id="PF01380">
    <property type="entry name" value="SIS"/>
    <property type="match status" value="1"/>
</dbReference>
<accession>A0A1G5D040</accession>
<dbReference type="STRING" id="336292.SAMN05660710_00597"/>
<dbReference type="InterPro" id="IPR035472">
    <property type="entry name" value="RpiR-like_SIS"/>
</dbReference>
<keyword evidence="2" id="KW-0238">DNA-binding</keyword>
<dbReference type="PROSITE" id="PS51071">
    <property type="entry name" value="HTH_RPIR"/>
    <property type="match status" value="1"/>
</dbReference>
<dbReference type="InterPro" id="IPR009057">
    <property type="entry name" value="Homeodomain-like_sf"/>
</dbReference>
<dbReference type="GO" id="GO:0097367">
    <property type="term" value="F:carbohydrate derivative binding"/>
    <property type="evidence" value="ECO:0007669"/>
    <property type="project" value="InterPro"/>
</dbReference>
<dbReference type="InterPro" id="IPR000281">
    <property type="entry name" value="HTH_RpiR"/>
</dbReference>
<gene>
    <name evidence="7" type="ORF">SAMN05660710_00597</name>
</gene>
<dbReference type="RefSeq" id="WP_090740140.1">
    <property type="nucleotide sequence ID" value="NZ_FMVT01000002.1"/>
</dbReference>
<feature type="transmembrane region" description="Helical" evidence="4">
    <location>
        <begin position="155"/>
        <end position="174"/>
    </location>
</feature>
<keyword evidence="4" id="KW-0812">Transmembrane</keyword>
<dbReference type="CDD" id="cd05013">
    <property type="entry name" value="SIS_RpiR"/>
    <property type="match status" value="1"/>
</dbReference>
<keyword evidence="1" id="KW-0805">Transcription regulation</keyword>
<dbReference type="InterPro" id="IPR047640">
    <property type="entry name" value="RpiR-like"/>
</dbReference>
<evidence type="ECO:0000256" key="3">
    <source>
        <dbReference type="ARBA" id="ARBA00023163"/>
    </source>
</evidence>
<evidence type="ECO:0000256" key="2">
    <source>
        <dbReference type="ARBA" id="ARBA00023125"/>
    </source>
</evidence>
<dbReference type="InterPro" id="IPR046348">
    <property type="entry name" value="SIS_dom_sf"/>
</dbReference>
<dbReference type="GO" id="GO:1901135">
    <property type="term" value="P:carbohydrate derivative metabolic process"/>
    <property type="evidence" value="ECO:0007669"/>
    <property type="project" value="InterPro"/>
</dbReference>
<dbReference type="SUPFAM" id="SSF53697">
    <property type="entry name" value="SIS domain"/>
    <property type="match status" value="1"/>
</dbReference>
<dbReference type="PANTHER" id="PTHR30514:SF18">
    <property type="entry name" value="RPIR-FAMILY TRANSCRIPTIONAL REGULATOR"/>
    <property type="match status" value="1"/>
</dbReference>
<evidence type="ECO:0000259" key="6">
    <source>
        <dbReference type="PROSITE" id="PS51464"/>
    </source>
</evidence>
<evidence type="ECO:0000313" key="8">
    <source>
        <dbReference type="Proteomes" id="UP000199502"/>
    </source>
</evidence>
<protein>
    <submittedName>
        <fullName evidence="7">Transcriptional regulator, RpiR family</fullName>
    </submittedName>
</protein>
<keyword evidence="4" id="KW-1133">Transmembrane helix</keyword>
<dbReference type="PROSITE" id="PS51464">
    <property type="entry name" value="SIS"/>
    <property type="match status" value="1"/>
</dbReference>
<dbReference type="PANTHER" id="PTHR30514">
    <property type="entry name" value="GLUCOKINASE"/>
    <property type="match status" value="1"/>
</dbReference>
<keyword evidence="3" id="KW-0804">Transcription</keyword>
<feature type="domain" description="SIS" evidence="6">
    <location>
        <begin position="145"/>
        <end position="284"/>
    </location>
</feature>
<dbReference type="EMBL" id="FMVT01000002">
    <property type="protein sequence ID" value="SCY07878.1"/>
    <property type="molecule type" value="Genomic_DNA"/>
</dbReference>
<dbReference type="AlphaFoldDB" id="A0A1G5D040"/>
<evidence type="ECO:0000313" key="7">
    <source>
        <dbReference type="EMBL" id="SCY07878.1"/>
    </source>
</evidence>
<dbReference type="InterPro" id="IPR036388">
    <property type="entry name" value="WH-like_DNA-bd_sf"/>
</dbReference>
<evidence type="ECO:0000256" key="4">
    <source>
        <dbReference type="SAM" id="Phobius"/>
    </source>
</evidence>
<dbReference type="OrthoDB" id="9814005at2"/>
<organism evidence="7 8">
    <name type="scientific">Paracoccus tibetensis</name>
    <dbReference type="NCBI Taxonomy" id="336292"/>
    <lineage>
        <taxon>Bacteria</taxon>
        <taxon>Pseudomonadati</taxon>
        <taxon>Pseudomonadota</taxon>
        <taxon>Alphaproteobacteria</taxon>
        <taxon>Rhodobacterales</taxon>
        <taxon>Paracoccaceae</taxon>
        <taxon>Paracoccus</taxon>
    </lineage>
</organism>
<reference evidence="7 8" key="1">
    <citation type="submission" date="2016-10" db="EMBL/GenBank/DDBJ databases">
        <authorList>
            <person name="de Groot N.N."/>
        </authorList>
    </citation>
    <scope>NUCLEOTIDE SEQUENCE [LARGE SCALE GENOMIC DNA]</scope>
    <source>
        <strain evidence="7 8">CGMCC 1.8925</strain>
    </source>
</reference>
<feature type="domain" description="HTH rpiR-type" evidence="5">
    <location>
        <begin position="23"/>
        <end position="99"/>
    </location>
</feature>
<dbReference type="InterPro" id="IPR001347">
    <property type="entry name" value="SIS_dom"/>
</dbReference>
<dbReference type="SUPFAM" id="SSF46689">
    <property type="entry name" value="Homeodomain-like"/>
    <property type="match status" value="1"/>
</dbReference>